<evidence type="ECO:0000313" key="1">
    <source>
        <dbReference type="EMBL" id="BAR95534.1"/>
    </source>
</evidence>
<dbReference type="Proteomes" id="UP000067008">
    <property type="component" value="Chromosome 2"/>
</dbReference>
<dbReference type="Pfam" id="PF13151">
    <property type="entry name" value="DUF3990"/>
    <property type="match status" value="1"/>
</dbReference>
<dbReference type="OMA" id="DDRVYAC"/>
<protein>
    <recommendedName>
        <fullName evidence="3">DUF3990 domain-containing protein</fullName>
    </recommendedName>
</protein>
<sequence>MPTPWRGISVILYHGSNQIIEQIDLSKGRKGKDFGQGFYLSDSFEQAKLMAENTVARMECGESCITKFEFDDNLLHSPVDVKVKLFTEYNIEWARFIIANRNNRSTSAIHNYDIVYGPIADDRVGLQLQRYRQQYISLEQLVEELKYKRPTFQYFFGTEKAICHLIMKG</sequence>
<evidence type="ECO:0008006" key="3">
    <source>
        <dbReference type="Google" id="ProtNLM"/>
    </source>
</evidence>
<evidence type="ECO:0000313" key="2">
    <source>
        <dbReference type="Proteomes" id="UP000067008"/>
    </source>
</evidence>
<dbReference type="EMBL" id="AP014925">
    <property type="protein sequence ID" value="BAR95534.1"/>
    <property type="molecule type" value="Genomic_DNA"/>
</dbReference>
<organism evidence="1 2">
    <name type="scientific">Prevotella intermedia</name>
    <dbReference type="NCBI Taxonomy" id="28131"/>
    <lineage>
        <taxon>Bacteria</taxon>
        <taxon>Pseudomonadati</taxon>
        <taxon>Bacteroidota</taxon>
        <taxon>Bacteroidia</taxon>
        <taxon>Bacteroidales</taxon>
        <taxon>Prevotellaceae</taxon>
        <taxon>Prevotella</taxon>
    </lineage>
</organism>
<dbReference type="InterPro" id="IPR025051">
    <property type="entry name" value="DUF3990"/>
</dbReference>
<gene>
    <name evidence="1" type="ORF">PI172_0806</name>
</gene>
<reference evidence="1 2" key="1">
    <citation type="submission" date="2015-07" db="EMBL/GenBank/DDBJ databases">
        <title>Complete genome sequence of Prevotella intermedia strain 17-2.</title>
        <authorList>
            <person name="Nambu T."/>
        </authorList>
    </citation>
    <scope>NUCLEOTIDE SEQUENCE [LARGE SCALE GENOMIC DNA]</scope>
    <source>
        <strain evidence="1 2">17-2</strain>
    </source>
</reference>
<accession>A0AAD1BH17</accession>
<name>A0AAD1BH17_PREIN</name>
<dbReference type="AlphaFoldDB" id="A0AAD1BH17"/>
<proteinExistence type="predicted"/>